<dbReference type="Pfam" id="PF00809">
    <property type="entry name" value="Pterin_bind"/>
    <property type="match status" value="1"/>
</dbReference>
<keyword evidence="8 9" id="KW-0289">Folate biosynthesis</keyword>
<evidence type="ECO:0000256" key="3">
    <source>
        <dbReference type="ARBA" id="ARBA00004763"/>
    </source>
</evidence>
<comment type="caution">
    <text evidence="11">The sequence shown here is derived from an EMBL/GenBank/DDBJ whole genome shotgun (WGS) entry which is preliminary data.</text>
</comment>
<dbReference type="InterPro" id="IPR006390">
    <property type="entry name" value="DHP_synth_dom"/>
</dbReference>
<dbReference type="Gene3D" id="3.20.20.20">
    <property type="entry name" value="Dihydropteroate synthase-like"/>
    <property type="match status" value="1"/>
</dbReference>
<comment type="cofactor">
    <cofactor evidence="2 9">
        <name>Mg(2+)</name>
        <dbReference type="ChEBI" id="CHEBI:18420"/>
    </cofactor>
</comment>
<dbReference type="InterPro" id="IPR000489">
    <property type="entry name" value="Pterin-binding_dom"/>
</dbReference>
<dbReference type="PROSITE" id="PS00793">
    <property type="entry name" value="DHPS_2"/>
    <property type="match status" value="1"/>
</dbReference>
<evidence type="ECO:0000256" key="9">
    <source>
        <dbReference type="RuleBase" id="RU361205"/>
    </source>
</evidence>
<dbReference type="Proteomes" id="UP001209755">
    <property type="component" value="Unassembled WGS sequence"/>
</dbReference>
<evidence type="ECO:0000256" key="7">
    <source>
        <dbReference type="ARBA" id="ARBA00022842"/>
    </source>
</evidence>
<evidence type="ECO:0000313" key="11">
    <source>
        <dbReference type="EMBL" id="MCW2308605.1"/>
    </source>
</evidence>
<keyword evidence="7 9" id="KW-0460">Magnesium</keyword>
<keyword evidence="12" id="KW-1185">Reference proteome</keyword>
<sequence>MANFLDIGGERFAVGTRTLVMGILNVTPDSFSDGGRYDDHGAAHAHALAMVEDGADIIDIGGESTRPGSEEVSLEEEAARVIPVIEALAKAISVPISVDTYKAEVARRALAAGAAIVNDVWGLQRDPDMAGVVADADATLVAMHNRAEIDETVDIFSELMAFFDHTLAIATIAGIDRSRIVLDPGIGFGKTAAQNVQVLSHLDDLKRFGLPILVGTSRKSMFGKFLGLPVDRRLNATLASNVLAVAKGADIVRVHDVREHVEACRFADLVTRPATGPAIGEPNG</sequence>
<comment type="pathway">
    <text evidence="3 9">Cofactor biosynthesis; tetrahydrofolate biosynthesis; 7,8-dihydrofolate from 2-amino-4-hydroxy-6-hydroxymethyl-7,8-dihydropteridine diphosphate and 4-aminobenzoate: step 1/2.</text>
</comment>
<proteinExistence type="inferred from homology"/>
<accession>A0ABT3HDX2</accession>
<protein>
    <recommendedName>
        <fullName evidence="4 9">Dihydropteroate synthase</fullName>
        <shortName evidence="9">DHPS</shortName>
        <ecNumber evidence="4 9">2.5.1.15</ecNumber>
    </recommendedName>
    <alternativeName>
        <fullName evidence="9">Dihydropteroate pyrophosphorylase</fullName>
    </alternativeName>
</protein>
<name>A0ABT3HDX2_9HYPH</name>
<dbReference type="NCBIfam" id="TIGR01496">
    <property type="entry name" value="DHPS"/>
    <property type="match status" value="1"/>
</dbReference>
<gene>
    <name evidence="11" type="ORF">M2319_002951</name>
</gene>
<dbReference type="RefSeq" id="WP_264602219.1">
    <property type="nucleotide sequence ID" value="NZ_JAOQNS010000008.1"/>
</dbReference>
<dbReference type="PROSITE" id="PS50972">
    <property type="entry name" value="PTERIN_BINDING"/>
    <property type="match status" value="1"/>
</dbReference>
<dbReference type="SUPFAM" id="SSF51717">
    <property type="entry name" value="Dihydropteroate synthetase-like"/>
    <property type="match status" value="1"/>
</dbReference>
<keyword evidence="5 9" id="KW-0808">Transferase</keyword>
<evidence type="ECO:0000256" key="4">
    <source>
        <dbReference type="ARBA" id="ARBA00012458"/>
    </source>
</evidence>
<comment type="function">
    <text evidence="9">Catalyzes the condensation of para-aminobenzoate (pABA) with 6-hydroxymethyl-7,8-dihydropterin diphosphate (DHPt-PP) to form 7,8-dihydropteroate (H2Pte), the immediate precursor of folate derivatives.</text>
</comment>
<dbReference type="EMBL" id="JAOQNS010000008">
    <property type="protein sequence ID" value="MCW2308605.1"/>
    <property type="molecule type" value="Genomic_DNA"/>
</dbReference>
<dbReference type="InterPro" id="IPR011005">
    <property type="entry name" value="Dihydropteroate_synth-like_sf"/>
</dbReference>
<dbReference type="InterPro" id="IPR045031">
    <property type="entry name" value="DHP_synth-like"/>
</dbReference>
<dbReference type="PANTHER" id="PTHR20941:SF1">
    <property type="entry name" value="FOLIC ACID SYNTHESIS PROTEIN FOL1"/>
    <property type="match status" value="1"/>
</dbReference>
<organism evidence="11 12">
    <name type="scientific">Rhodobium gokarnense</name>
    <dbReference type="NCBI Taxonomy" id="364296"/>
    <lineage>
        <taxon>Bacteria</taxon>
        <taxon>Pseudomonadati</taxon>
        <taxon>Pseudomonadota</taxon>
        <taxon>Alphaproteobacteria</taxon>
        <taxon>Hyphomicrobiales</taxon>
        <taxon>Rhodobiaceae</taxon>
        <taxon>Rhodobium</taxon>
    </lineage>
</organism>
<evidence type="ECO:0000313" key="12">
    <source>
        <dbReference type="Proteomes" id="UP001209755"/>
    </source>
</evidence>
<dbReference type="CDD" id="cd00739">
    <property type="entry name" value="DHPS"/>
    <property type="match status" value="1"/>
</dbReference>
<dbReference type="GO" id="GO:0004156">
    <property type="term" value="F:dihydropteroate synthase activity"/>
    <property type="evidence" value="ECO:0007669"/>
    <property type="project" value="UniProtKB-EC"/>
</dbReference>
<evidence type="ECO:0000256" key="2">
    <source>
        <dbReference type="ARBA" id="ARBA00001946"/>
    </source>
</evidence>
<evidence type="ECO:0000256" key="1">
    <source>
        <dbReference type="ARBA" id="ARBA00000012"/>
    </source>
</evidence>
<evidence type="ECO:0000256" key="8">
    <source>
        <dbReference type="ARBA" id="ARBA00022909"/>
    </source>
</evidence>
<evidence type="ECO:0000256" key="5">
    <source>
        <dbReference type="ARBA" id="ARBA00022679"/>
    </source>
</evidence>
<keyword evidence="6 9" id="KW-0479">Metal-binding</keyword>
<evidence type="ECO:0000256" key="6">
    <source>
        <dbReference type="ARBA" id="ARBA00022723"/>
    </source>
</evidence>
<evidence type="ECO:0000259" key="10">
    <source>
        <dbReference type="PROSITE" id="PS50972"/>
    </source>
</evidence>
<dbReference type="PROSITE" id="PS00792">
    <property type="entry name" value="DHPS_1"/>
    <property type="match status" value="1"/>
</dbReference>
<feature type="domain" description="Pterin-binding" evidence="10">
    <location>
        <begin position="18"/>
        <end position="265"/>
    </location>
</feature>
<comment type="similarity">
    <text evidence="9">Belongs to the DHPS family.</text>
</comment>
<dbReference type="EC" id="2.5.1.15" evidence="4 9"/>
<comment type="catalytic activity">
    <reaction evidence="1">
        <text>(7,8-dihydropterin-6-yl)methyl diphosphate + 4-aminobenzoate = 7,8-dihydropteroate + diphosphate</text>
        <dbReference type="Rhea" id="RHEA:19949"/>
        <dbReference type="ChEBI" id="CHEBI:17836"/>
        <dbReference type="ChEBI" id="CHEBI:17839"/>
        <dbReference type="ChEBI" id="CHEBI:33019"/>
        <dbReference type="ChEBI" id="CHEBI:72950"/>
        <dbReference type="EC" id="2.5.1.15"/>
    </reaction>
</comment>
<dbReference type="PANTHER" id="PTHR20941">
    <property type="entry name" value="FOLATE SYNTHESIS PROTEINS"/>
    <property type="match status" value="1"/>
</dbReference>
<reference evidence="12" key="1">
    <citation type="submission" date="2023-07" db="EMBL/GenBank/DDBJ databases">
        <title>Genome sequencing of Purple Non-Sulfur Bacteria from various extreme environments.</title>
        <authorList>
            <person name="Mayer M."/>
        </authorList>
    </citation>
    <scope>NUCLEOTIDE SEQUENCE [LARGE SCALE GENOMIC DNA]</scope>
    <source>
        <strain evidence="12">DSM 17935</strain>
    </source>
</reference>